<evidence type="ECO:0000313" key="3">
    <source>
        <dbReference type="Proteomes" id="UP000630149"/>
    </source>
</evidence>
<reference evidence="2" key="2">
    <citation type="submission" date="2020-09" db="EMBL/GenBank/DDBJ databases">
        <authorList>
            <person name="Sun Q."/>
            <person name="Ohkuma M."/>
        </authorList>
    </citation>
    <scope>NUCLEOTIDE SEQUENCE</scope>
    <source>
        <strain evidence="2">JCM 13919</strain>
    </source>
</reference>
<evidence type="ECO:0000259" key="1">
    <source>
        <dbReference type="SMART" id="SM00881"/>
    </source>
</evidence>
<dbReference type="OrthoDB" id="9804695at2"/>
<dbReference type="InterPro" id="IPR036291">
    <property type="entry name" value="NAD(P)-bd_dom_sf"/>
</dbReference>
<dbReference type="PANTHER" id="PTHR33303:SF2">
    <property type="entry name" value="COA-BINDING DOMAIN-CONTAINING PROTEIN"/>
    <property type="match status" value="1"/>
</dbReference>
<dbReference type="Pfam" id="PF13380">
    <property type="entry name" value="CoA_binding_2"/>
    <property type="match status" value="1"/>
</dbReference>
<sequence>MNIKIKEFFSSNAYGVVGASADRSKYGNKVLRCYMQHNHEVYPVNPKEKSIEGLKCVHTVSNLPKEVKSISIITPPSVTKQVVNEAIKKGIKNIWMQPGSEHDEAIDQCNKNNINIIANGPCILAVSGFKDS</sequence>
<evidence type="ECO:0000313" key="2">
    <source>
        <dbReference type="EMBL" id="GGI77455.1"/>
    </source>
</evidence>
<dbReference type="Proteomes" id="UP000630149">
    <property type="component" value="Unassembled WGS sequence"/>
</dbReference>
<gene>
    <name evidence="2" type="ORF">GCM10007966_02730</name>
</gene>
<organism evidence="2 3">
    <name type="scientific">Legionella impletisoli</name>
    <dbReference type="NCBI Taxonomy" id="343510"/>
    <lineage>
        <taxon>Bacteria</taxon>
        <taxon>Pseudomonadati</taxon>
        <taxon>Pseudomonadota</taxon>
        <taxon>Gammaproteobacteria</taxon>
        <taxon>Legionellales</taxon>
        <taxon>Legionellaceae</taxon>
        <taxon>Legionella</taxon>
    </lineage>
</organism>
<dbReference type="InterPro" id="IPR003781">
    <property type="entry name" value="CoA-bd"/>
</dbReference>
<accession>A0A917N8C0</accession>
<proteinExistence type="predicted"/>
<comment type="caution">
    <text evidence="2">The sequence shown here is derived from an EMBL/GenBank/DDBJ whole genome shotgun (WGS) entry which is preliminary data.</text>
</comment>
<keyword evidence="3" id="KW-1185">Reference proteome</keyword>
<dbReference type="Gene3D" id="3.40.50.720">
    <property type="entry name" value="NAD(P)-binding Rossmann-like Domain"/>
    <property type="match status" value="1"/>
</dbReference>
<dbReference type="PANTHER" id="PTHR33303">
    <property type="entry name" value="CYTOPLASMIC PROTEIN-RELATED"/>
    <property type="match status" value="1"/>
</dbReference>
<dbReference type="SMART" id="SM00881">
    <property type="entry name" value="CoA_binding"/>
    <property type="match status" value="1"/>
</dbReference>
<dbReference type="SUPFAM" id="SSF51735">
    <property type="entry name" value="NAD(P)-binding Rossmann-fold domains"/>
    <property type="match status" value="1"/>
</dbReference>
<reference evidence="2" key="1">
    <citation type="journal article" date="2014" name="Int. J. Syst. Evol. Microbiol.">
        <title>Complete genome sequence of Corynebacterium casei LMG S-19264T (=DSM 44701T), isolated from a smear-ripened cheese.</title>
        <authorList>
            <consortium name="US DOE Joint Genome Institute (JGI-PGF)"/>
            <person name="Walter F."/>
            <person name="Albersmeier A."/>
            <person name="Kalinowski J."/>
            <person name="Ruckert C."/>
        </authorList>
    </citation>
    <scope>NUCLEOTIDE SEQUENCE</scope>
    <source>
        <strain evidence="2">JCM 13919</strain>
    </source>
</reference>
<name>A0A917N8C0_9GAMM</name>
<dbReference type="AlphaFoldDB" id="A0A917N8C0"/>
<protein>
    <submittedName>
        <fullName evidence="2">CoA-binding protein</fullName>
    </submittedName>
</protein>
<dbReference type="RefSeq" id="WP_131775512.1">
    <property type="nucleotide sequence ID" value="NZ_BMOB01000001.1"/>
</dbReference>
<dbReference type="EMBL" id="BMOB01000001">
    <property type="protein sequence ID" value="GGI77455.1"/>
    <property type="molecule type" value="Genomic_DNA"/>
</dbReference>
<feature type="domain" description="CoA-binding" evidence="1">
    <location>
        <begin position="8"/>
        <end position="100"/>
    </location>
</feature>